<evidence type="ECO:0000313" key="2">
    <source>
        <dbReference type="Proteomes" id="UP000798662"/>
    </source>
</evidence>
<reference evidence="1" key="1">
    <citation type="submission" date="2019-11" db="EMBL/GenBank/DDBJ databases">
        <title>Nori genome reveals adaptations in red seaweeds to the harsh intertidal environment.</title>
        <authorList>
            <person name="Wang D."/>
            <person name="Mao Y."/>
        </authorList>
    </citation>
    <scope>NUCLEOTIDE SEQUENCE</scope>
    <source>
        <tissue evidence="1">Gametophyte</tissue>
    </source>
</reference>
<accession>A0ACC3BPN9</accession>
<proteinExistence type="predicted"/>
<sequence length="222" mass="22802">MAFVSTPLPYQTAATEAGLPDEWSEELYGRLLETGGGKERMTAYWNEAGRSWPASAPDDAARVALVKHLHARKTALFSDVVATGAVPLRPGVARLVNEALDAGVPVGVCSTSNELAVQQIVNMLGADTAARIPVFAGDVVAAKKPAPDVYLLAAEKLGVDPAECAVVEDSAIGLAAALAAGMRVLVTVSTYTAGEAFSGAARVVGDLDAGGVDLAAVREVMN</sequence>
<keyword evidence="2" id="KW-1185">Reference proteome</keyword>
<dbReference type="Proteomes" id="UP000798662">
    <property type="component" value="Chromosome 1"/>
</dbReference>
<protein>
    <submittedName>
        <fullName evidence="1">Uncharacterized protein</fullName>
    </submittedName>
</protein>
<name>A0ACC3BPN9_PYRYE</name>
<evidence type="ECO:0000313" key="1">
    <source>
        <dbReference type="EMBL" id="KAK1859715.1"/>
    </source>
</evidence>
<comment type="caution">
    <text evidence="1">The sequence shown here is derived from an EMBL/GenBank/DDBJ whole genome shotgun (WGS) entry which is preliminary data.</text>
</comment>
<dbReference type="EMBL" id="CM020618">
    <property type="protein sequence ID" value="KAK1859715.1"/>
    <property type="molecule type" value="Genomic_DNA"/>
</dbReference>
<gene>
    <name evidence="1" type="ORF">I4F81_002309</name>
</gene>
<organism evidence="1 2">
    <name type="scientific">Pyropia yezoensis</name>
    <name type="common">Susabi-nori</name>
    <name type="synonym">Porphyra yezoensis</name>
    <dbReference type="NCBI Taxonomy" id="2788"/>
    <lineage>
        <taxon>Eukaryota</taxon>
        <taxon>Rhodophyta</taxon>
        <taxon>Bangiophyceae</taxon>
        <taxon>Bangiales</taxon>
        <taxon>Bangiaceae</taxon>
        <taxon>Pyropia</taxon>
    </lineage>
</organism>